<name>A0A090YLX1_PAEMA</name>
<organism evidence="1 2">
    <name type="scientific">Paenibacillus macerans</name>
    <name type="common">Bacillus macerans</name>
    <dbReference type="NCBI Taxonomy" id="44252"/>
    <lineage>
        <taxon>Bacteria</taxon>
        <taxon>Bacillati</taxon>
        <taxon>Bacillota</taxon>
        <taxon>Bacilli</taxon>
        <taxon>Bacillales</taxon>
        <taxon>Paenibacillaceae</taxon>
        <taxon>Paenibacillus</taxon>
    </lineage>
</organism>
<dbReference type="Proteomes" id="UP000029278">
    <property type="component" value="Unassembled WGS sequence"/>
</dbReference>
<gene>
    <name evidence="1" type="ORF">DJ90_2979</name>
</gene>
<dbReference type="EMBL" id="JMQA01000053">
    <property type="protein sequence ID" value="KFM93125.1"/>
    <property type="molecule type" value="Genomic_DNA"/>
</dbReference>
<dbReference type="AlphaFoldDB" id="A0A090YLX1"/>
<comment type="caution">
    <text evidence="1">The sequence shown here is derived from an EMBL/GenBank/DDBJ whole genome shotgun (WGS) entry which is preliminary data.</text>
</comment>
<reference evidence="1 2" key="1">
    <citation type="submission" date="2014-04" db="EMBL/GenBank/DDBJ databases">
        <authorList>
            <person name="Bishop-Lilly K.A."/>
            <person name="Broomall S.M."/>
            <person name="Chain P.S."/>
            <person name="Chertkov O."/>
            <person name="Coyne S.R."/>
            <person name="Daligault H.E."/>
            <person name="Davenport K.W."/>
            <person name="Erkkila T."/>
            <person name="Frey K.G."/>
            <person name="Gibbons H.S."/>
            <person name="Gu W."/>
            <person name="Jaissle J."/>
            <person name="Johnson S.L."/>
            <person name="Koroleva G.I."/>
            <person name="Ladner J.T."/>
            <person name="Lo C.-C."/>
            <person name="Minogue T.D."/>
            <person name="Munk C."/>
            <person name="Palacios G.F."/>
            <person name="Redden C.L."/>
            <person name="Rosenzweig C.N."/>
            <person name="Scholz M.B."/>
            <person name="Teshima H."/>
            <person name="Xu Y."/>
        </authorList>
    </citation>
    <scope>NUCLEOTIDE SEQUENCE [LARGE SCALE GENOMIC DNA]</scope>
    <source>
        <strain evidence="1 2">8244</strain>
    </source>
</reference>
<evidence type="ECO:0000313" key="2">
    <source>
        <dbReference type="Proteomes" id="UP000029278"/>
    </source>
</evidence>
<accession>A0A090YLX1</accession>
<dbReference type="RefSeq" id="WP_036624717.1">
    <property type="nucleotide sequence ID" value="NZ_JAKOBR010000117.1"/>
</dbReference>
<protein>
    <submittedName>
        <fullName evidence="1">Uncharacterized protein</fullName>
    </submittedName>
</protein>
<sequence>METTPDIKNVVAESGLRMYKTDPISFWKMISKATSRLEELVSEMCSDLMLLQNKTVDTSSKVFVNAMQAKSEVSQIVILLSQFPAKESDESLA</sequence>
<proteinExistence type="predicted"/>
<dbReference type="GeneID" id="77008662"/>
<dbReference type="HOGENOM" id="CLU_2396826_0_0_9"/>
<dbReference type="STRING" id="44252.DJ90_2979"/>
<evidence type="ECO:0000313" key="1">
    <source>
        <dbReference type="EMBL" id="KFM93125.1"/>
    </source>
</evidence>
<keyword evidence="2" id="KW-1185">Reference proteome</keyword>